<keyword evidence="1" id="KW-0547">Nucleotide-binding</keyword>
<dbReference type="GO" id="GO:0016301">
    <property type="term" value="F:kinase activity"/>
    <property type="evidence" value="ECO:0007669"/>
    <property type="project" value="UniProtKB-KW"/>
</dbReference>
<keyword evidence="4" id="KW-1185">Reference proteome</keyword>
<dbReference type="GO" id="GO:0006040">
    <property type="term" value="P:amino sugar metabolic process"/>
    <property type="evidence" value="ECO:0007669"/>
    <property type="project" value="InterPro"/>
</dbReference>
<comment type="similarity">
    <text evidence="1">Belongs to the anhydro-N-acetylmuramic acid kinase family.</text>
</comment>
<dbReference type="GO" id="GO:0005524">
    <property type="term" value="F:ATP binding"/>
    <property type="evidence" value="ECO:0007669"/>
    <property type="project" value="UniProtKB-UniRule"/>
</dbReference>
<keyword evidence="3" id="KW-0614">Plasmid</keyword>
<organism evidence="3 4">
    <name type="scientific">Mycoplasmopsis columboralis</name>
    <dbReference type="NCBI Taxonomy" id="171282"/>
    <lineage>
        <taxon>Bacteria</taxon>
        <taxon>Bacillati</taxon>
        <taxon>Mycoplasmatota</taxon>
        <taxon>Mycoplasmoidales</taxon>
        <taxon>Metamycoplasmataceae</taxon>
        <taxon>Mycoplasmopsis</taxon>
    </lineage>
</organism>
<dbReference type="SUPFAM" id="SSF53067">
    <property type="entry name" value="Actin-like ATPase domain"/>
    <property type="match status" value="1"/>
</dbReference>
<feature type="binding site" evidence="1">
    <location>
        <begin position="52"/>
        <end position="59"/>
    </location>
    <ligand>
        <name>ATP</name>
        <dbReference type="ChEBI" id="CHEBI:30616"/>
    </ligand>
</feature>
<reference evidence="3 4" key="1">
    <citation type="submission" date="2019-01" db="EMBL/GenBank/DDBJ databases">
        <authorList>
            <consortium name="Pathogen Informatics"/>
        </authorList>
    </citation>
    <scope>NUCLEOTIDE SEQUENCE [LARGE SCALE GENOMIC DNA]</scope>
    <source>
        <strain evidence="3 4">NCTC10179</strain>
        <plasmid evidence="4">2</plasmid>
    </source>
</reference>
<comment type="function">
    <text evidence="1">Catalyzes the specific phosphorylation of 1,6-anhydro-N-acetylmuramic acid (anhMurNAc) with the simultaneous cleavage of the 1,6-anhydro ring, generating MurNAc-6-P. Is required for the utilization of anhMurNAc either imported from the medium or derived from its own cell wall murein, and thus plays a role in cell wall recycling.</text>
</comment>
<name>A0A449B7M3_9BACT</name>
<dbReference type="Pfam" id="PF03702">
    <property type="entry name" value="AnmK"/>
    <property type="match status" value="1"/>
</dbReference>
<dbReference type="UniPathway" id="UPA00544"/>
<proteinExistence type="inferred from homology"/>
<dbReference type="UniPathway" id="UPA00343"/>
<dbReference type="InterPro" id="IPR029000">
    <property type="entry name" value="Cyclophilin-like_dom_sf"/>
</dbReference>
<dbReference type="CDD" id="cd24050">
    <property type="entry name" value="ASKHA_NBD_ANMK"/>
    <property type="match status" value="1"/>
</dbReference>
<dbReference type="InterPro" id="IPR043129">
    <property type="entry name" value="ATPase_NBD"/>
</dbReference>
<evidence type="ECO:0000313" key="4">
    <source>
        <dbReference type="Proteomes" id="UP000289497"/>
    </source>
</evidence>
<dbReference type="GO" id="GO:0009254">
    <property type="term" value="P:peptidoglycan turnover"/>
    <property type="evidence" value="ECO:0007669"/>
    <property type="project" value="UniProtKB-UniRule"/>
</dbReference>
<comment type="pathway">
    <text evidence="1">Amino-sugar metabolism; 1,6-anhydro-N-acetylmuramate degradation.</text>
</comment>
<keyword evidence="1 3" id="KW-0808">Transferase</keyword>
<geneLocation type="plasmid" evidence="3 4">
    <name>2</name>
</geneLocation>
<dbReference type="PANTHER" id="PTHR30605">
    <property type="entry name" value="ANHYDRO-N-ACETYLMURAMIC ACID KINASE"/>
    <property type="match status" value="1"/>
</dbReference>
<dbReference type="InterPro" id="IPR043894">
    <property type="entry name" value="MupG_C"/>
</dbReference>
<dbReference type="Pfam" id="PF05913">
    <property type="entry name" value="MupG_C"/>
    <property type="match status" value="1"/>
</dbReference>
<comment type="pathway">
    <text evidence="1">Cell wall biogenesis; peptidoglycan recycling.</text>
</comment>
<dbReference type="PANTHER" id="PTHR30605:SF0">
    <property type="entry name" value="ANHYDRO-N-ACETYLMURAMIC ACID KINASE"/>
    <property type="match status" value="1"/>
</dbReference>
<dbReference type="KEGG" id="mcou:NCTC10179_00787"/>
<gene>
    <name evidence="3" type="primary">anmK_2</name>
    <name evidence="1" type="synonym">anmK</name>
    <name evidence="3" type="ORF">NCTC10179_00787</name>
</gene>
<sequence length="425" mass="47374">MQIILQDQENVDLGKNKVGEIVEEELILLDYLKPLERFNLKNNYYAIGLMSGTSLDGLDIAYVNIKQNSSDPQDISVQLINFDIVEYPQTLKAKILKSFKEEFDSRFMCSLNFEIAHFYAQSVNDFIAKYNLDKAKVDFVATHGQTIYHLIDPSENEVKSTLQLGDISVLAQQVGITTIGDFRPADMANGGQGAPLVPMPDWLLLKKPNTIRLLQNIGGMGNVTVVKEDINEIFAFDTGPGNILIDLAMQKFYNQGYDKDAKVALSGQVNKALLEKLIQKDTDYLNIKPPKSTGRERYSIEYLNDVLVGFENIPHQDVVSTLTQYTAYSIYHAYTNYVLTNDTKAEIYVSGGGANNIYLMNALKEYFKPLDIPVNQSNVLNINIDAKEAIAFAVLGYLTLQKLPGNVPNATGAKKFSILGKIALV</sequence>
<keyword evidence="1" id="KW-0067">ATP-binding</keyword>
<evidence type="ECO:0000259" key="2">
    <source>
        <dbReference type="Pfam" id="PF05913"/>
    </source>
</evidence>
<feature type="domain" description="6-phospho-N-acetylmuramidase C-terminal" evidence="2">
    <location>
        <begin position="1"/>
        <end position="41"/>
    </location>
</feature>
<accession>A0A449B7M3</accession>
<comment type="catalytic activity">
    <reaction evidence="1">
        <text>1,6-anhydro-N-acetyl-beta-muramate + ATP + H2O = N-acetyl-D-muramate 6-phosphate + ADP + H(+)</text>
        <dbReference type="Rhea" id="RHEA:24952"/>
        <dbReference type="ChEBI" id="CHEBI:15377"/>
        <dbReference type="ChEBI" id="CHEBI:15378"/>
        <dbReference type="ChEBI" id="CHEBI:30616"/>
        <dbReference type="ChEBI" id="CHEBI:58690"/>
        <dbReference type="ChEBI" id="CHEBI:58722"/>
        <dbReference type="ChEBI" id="CHEBI:456216"/>
        <dbReference type="EC" id="2.7.1.170"/>
    </reaction>
</comment>
<dbReference type="EC" id="2.7.1.170" evidence="1"/>
<protein>
    <recommendedName>
        <fullName evidence="1">Anhydro-N-acetylmuramic acid kinase</fullName>
        <ecNumber evidence="1">2.7.1.170</ecNumber>
    </recommendedName>
    <alternativeName>
        <fullName evidence="1">AnhMurNAc kinase</fullName>
    </alternativeName>
</protein>
<dbReference type="NCBIfam" id="NF007148">
    <property type="entry name" value="PRK09585.3-2"/>
    <property type="match status" value="1"/>
</dbReference>
<evidence type="ECO:0000313" key="3">
    <source>
        <dbReference type="EMBL" id="VEU76587.1"/>
    </source>
</evidence>
<keyword evidence="1" id="KW-0119">Carbohydrate metabolism</keyword>
<dbReference type="Proteomes" id="UP000289497">
    <property type="component" value="Plasmid 2"/>
</dbReference>
<dbReference type="AlphaFoldDB" id="A0A449B7M3"/>
<keyword evidence="1 3" id="KW-0418">Kinase</keyword>
<dbReference type="EMBL" id="LR215040">
    <property type="protein sequence ID" value="VEU76587.1"/>
    <property type="molecule type" value="Genomic_DNA"/>
</dbReference>
<dbReference type="InterPro" id="IPR005338">
    <property type="entry name" value="Anhydro_N_Ac-Mur_kinase"/>
</dbReference>
<dbReference type="Gene3D" id="3.30.420.40">
    <property type="match status" value="2"/>
</dbReference>
<dbReference type="GO" id="GO:0016773">
    <property type="term" value="F:phosphotransferase activity, alcohol group as acceptor"/>
    <property type="evidence" value="ECO:0007669"/>
    <property type="project" value="UniProtKB-UniRule"/>
</dbReference>
<evidence type="ECO:0000256" key="1">
    <source>
        <dbReference type="HAMAP-Rule" id="MF_01270"/>
    </source>
</evidence>
<dbReference type="GO" id="GO:0097175">
    <property type="term" value="P:1,6-anhydro-N-acetyl-beta-muramic acid catabolic process"/>
    <property type="evidence" value="ECO:0007669"/>
    <property type="project" value="UniProtKB-UniRule"/>
</dbReference>
<dbReference type="HAMAP" id="MF_01270">
    <property type="entry name" value="AnhMurNAc_kinase"/>
    <property type="match status" value="1"/>
</dbReference>
<dbReference type="Gene3D" id="2.40.100.10">
    <property type="entry name" value="Cyclophilin-like"/>
    <property type="match status" value="1"/>
</dbReference>